<name>A0A7J6UKW4_PEROL</name>
<protein>
    <submittedName>
        <fullName evidence="5">Uncharacterized protein</fullName>
    </submittedName>
</protein>
<feature type="non-terminal residue" evidence="5">
    <location>
        <position position="276"/>
    </location>
</feature>
<organism evidence="5 6">
    <name type="scientific">Perkinsus olseni</name>
    <name type="common">Perkinsus atlanticus</name>
    <dbReference type="NCBI Taxonomy" id="32597"/>
    <lineage>
        <taxon>Eukaryota</taxon>
        <taxon>Sar</taxon>
        <taxon>Alveolata</taxon>
        <taxon>Perkinsozoa</taxon>
        <taxon>Perkinsea</taxon>
        <taxon>Perkinsida</taxon>
        <taxon>Perkinsidae</taxon>
        <taxon>Perkinsus</taxon>
    </lineage>
</organism>
<dbReference type="InterPro" id="IPR001486">
    <property type="entry name" value="Hemoglobin_trunc"/>
</dbReference>
<keyword evidence="6" id="KW-1185">Reference proteome</keyword>
<evidence type="ECO:0000256" key="3">
    <source>
        <dbReference type="ARBA" id="ARBA00022723"/>
    </source>
</evidence>
<evidence type="ECO:0000256" key="2">
    <source>
        <dbReference type="ARBA" id="ARBA00022617"/>
    </source>
</evidence>
<keyword evidence="4" id="KW-0408">Iron</keyword>
<proteinExistence type="predicted"/>
<keyword evidence="1" id="KW-0813">Transport</keyword>
<dbReference type="InterPro" id="IPR009050">
    <property type="entry name" value="Globin-like_sf"/>
</dbReference>
<dbReference type="EMBL" id="JABANO010002054">
    <property type="protein sequence ID" value="KAF4757929.1"/>
    <property type="molecule type" value="Genomic_DNA"/>
</dbReference>
<dbReference type="Proteomes" id="UP000553632">
    <property type="component" value="Unassembled WGS sequence"/>
</dbReference>
<dbReference type="OMA" id="HAMIQIA"/>
<gene>
    <name evidence="5" type="ORF">FOZ63_008461</name>
</gene>
<dbReference type="AlphaFoldDB" id="A0A7J6UKW4"/>
<dbReference type="GO" id="GO:0020037">
    <property type="term" value="F:heme binding"/>
    <property type="evidence" value="ECO:0007669"/>
    <property type="project" value="InterPro"/>
</dbReference>
<dbReference type="Pfam" id="PF01152">
    <property type="entry name" value="Bac_globin"/>
    <property type="match status" value="2"/>
</dbReference>
<dbReference type="CDD" id="cd00454">
    <property type="entry name" value="TrHb1_N"/>
    <property type="match status" value="2"/>
</dbReference>
<evidence type="ECO:0000313" key="5">
    <source>
        <dbReference type="EMBL" id="KAF4757929.1"/>
    </source>
</evidence>
<comment type="caution">
    <text evidence="5">The sequence shown here is derived from an EMBL/GenBank/DDBJ whole genome shotgun (WGS) entry which is preliminary data.</text>
</comment>
<dbReference type="SUPFAM" id="SSF46458">
    <property type="entry name" value="Globin-like"/>
    <property type="match status" value="2"/>
</dbReference>
<sequence>FIQEDPRVKLFFSGSKLDSIKASQGEYIAQLLGSPVEYVGRPLPRIHAMIQIADYHFDAFLELCRKALLKRGLDPDTTDECAVLLETERANVVNPDLRKHDARATQEASRKKSLFDRLGGEQSIAVFISKMYDKALEDPSLRSFLEKNKARITTIRERMTQYVCLLTGGPSQYDVKELRPAHYGMNIADRQFDRMLSIMLGVLVTDMGVDRRLARELIKTLQPVRTDITLGCTVRMETARQRIENGKDHLFIGLGKTDGIEKLYSEVMDLSLADPR</sequence>
<accession>A0A7J6UKW4</accession>
<dbReference type="GO" id="GO:0019825">
    <property type="term" value="F:oxygen binding"/>
    <property type="evidence" value="ECO:0007669"/>
    <property type="project" value="InterPro"/>
</dbReference>
<reference evidence="5 6" key="1">
    <citation type="submission" date="2020-04" db="EMBL/GenBank/DDBJ databases">
        <title>Perkinsus olseni comparative genomics.</title>
        <authorList>
            <person name="Bogema D.R."/>
        </authorList>
    </citation>
    <scope>NUCLEOTIDE SEQUENCE [LARGE SCALE GENOMIC DNA]</scope>
    <source>
        <strain evidence="5 6">ATCC PRA-207</strain>
    </source>
</reference>
<keyword evidence="2" id="KW-0349">Heme</keyword>
<dbReference type="Gene3D" id="1.10.490.10">
    <property type="entry name" value="Globins"/>
    <property type="match status" value="2"/>
</dbReference>
<keyword evidence="3" id="KW-0479">Metal-binding</keyword>
<dbReference type="InterPro" id="IPR012292">
    <property type="entry name" value="Globin/Proto"/>
</dbReference>
<evidence type="ECO:0000256" key="4">
    <source>
        <dbReference type="ARBA" id="ARBA00023004"/>
    </source>
</evidence>
<feature type="non-terminal residue" evidence="5">
    <location>
        <position position="1"/>
    </location>
</feature>
<evidence type="ECO:0000256" key="1">
    <source>
        <dbReference type="ARBA" id="ARBA00022448"/>
    </source>
</evidence>
<dbReference type="GO" id="GO:0046872">
    <property type="term" value="F:metal ion binding"/>
    <property type="evidence" value="ECO:0007669"/>
    <property type="project" value="UniProtKB-KW"/>
</dbReference>
<evidence type="ECO:0000313" key="6">
    <source>
        <dbReference type="Proteomes" id="UP000553632"/>
    </source>
</evidence>